<dbReference type="AlphaFoldDB" id="A0A1C3VT41"/>
<accession>A0A1C3VT41</accession>
<evidence type="ECO:0000313" key="1">
    <source>
        <dbReference type="EMBL" id="SCB30724.1"/>
    </source>
</evidence>
<name>A0A1C3VT41_9HYPH</name>
<organism evidence="1 2">
    <name type="scientific">Rhizobium lusitanum</name>
    <dbReference type="NCBI Taxonomy" id="293958"/>
    <lineage>
        <taxon>Bacteria</taxon>
        <taxon>Pseudomonadati</taxon>
        <taxon>Pseudomonadota</taxon>
        <taxon>Alphaproteobacteria</taxon>
        <taxon>Hyphomicrobiales</taxon>
        <taxon>Rhizobiaceae</taxon>
        <taxon>Rhizobium/Agrobacterium group</taxon>
        <taxon>Rhizobium</taxon>
    </lineage>
</organism>
<dbReference type="RefSeq" id="WP_092574074.1">
    <property type="nucleotide sequence ID" value="NZ_FMAF01000006.1"/>
</dbReference>
<gene>
    <name evidence="1" type="ORF">GA0061101_106147</name>
</gene>
<dbReference type="EMBL" id="FMAF01000006">
    <property type="protein sequence ID" value="SCB30724.1"/>
    <property type="molecule type" value="Genomic_DNA"/>
</dbReference>
<sequence length="111" mass="12540">MSNKYRAEQVVCISGWECGTEIEMKMVVNFTVNPGSKATEIAPPEEPTAEVDSVRFFDGKDELTLPWSISDRFTSADGFKSWLMSEAAEQHQVAVEDAADSRREMMREERS</sequence>
<dbReference type="OrthoDB" id="8403528at2"/>
<dbReference type="Proteomes" id="UP000199205">
    <property type="component" value="Unassembled WGS sequence"/>
</dbReference>
<proteinExistence type="predicted"/>
<evidence type="ECO:0000313" key="2">
    <source>
        <dbReference type="Proteomes" id="UP000199205"/>
    </source>
</evidence>
<protein>
    <submittedName>
        <fullName evidence="1">Uncharacterized protein</fullName>
    </submittedName>
</protein>
<reference evidence="1 2" key="1">
    <citation type="submission" date="2016-08" db="EMBL/GenBank/DDBJ databases">
        <authorList>
            <person name="Seilhamer J.J."/>
        </authorList>
    </citation>
    <scope>NUCLEOTIDE SEQUENCE [LARGE SCALE GENOMIC DNA]</scope>
    <source>
        <strain evidence="1 2">P1-7</strain>
    </source>
</reference>